<dbReference type="Proteomes" id="UP000198779">
    <property type="component" value="Unassembled WGS sequence"/>
</dbReference>
<sequence length="95" mass="11068">MERYFQIKEQLPLRERSYTDQQGQQKVFASTGFVLTDGINTVFAEAVGDMARALDQQKPDPKVLHLVEFELGCREWQDSQSQRRFENSVRITKMA</sequence>
<dbReference type="RefSeq" id="WP_091817227.1">
    <property type="nucleotide sequence ID" value="NZ_CP091790.1"/>
</dbReference>
<dbReference type="EMBL" id="FNCQ01000008">
    <property type="protein sequence ID" value="SDG71028.1"/>
    <property type="molecule type" value="Genomic_DNA"/>
</dbReference>
<keyword evidence="2" id="KW-1185">Reference proteome</keyword>
<name>A0A1G7WGJ7_9BACT</name>
<accession>A0A1G7WGJ7</accession>
<evidence type="ECO:0000313" key="2">
    <source>
        <dbReference type="Proteomes" id="UP000198779"/>
    </source>
</evidence>
<gene>
    <name evidence="1" type="ORF">SAMN04487901_10813</name>
</gene>
<proteinExistence type="predicted"/>
<protein>
    <submittedName>
        <fullName evidence="1">Uncharacterized protein</fullName>
    </submittedName>
</protein>
<evidence type="ECO:0000313" key="1">
    <source>
        <dbReference type="EMBL" id="SDG71028.1"/>
    </source>
</evidence>
<organism evidence="1 2">
    <name type="scientific">Prevotella communis</name>
    <dbReference type="NCBI Taxonomy" id="2913614"/>
    <lineage>
        <taxon>Bacteria</taxon>
        <taxon>Pseudomonadati</taxon>
        <taxon>Bacteroidota</taxon>
        <taxon>Bacteroidia</taxon>
        <taxon>Bacteroidales</taxon>
        <taxon>Prevotellaceae</taxon>
        <taxon>Prevotella</taxon>
    </lineage>
</organism>
<reference evidence="2" key="1">
    <citation type="submission" date="2016-10" db="EMBL/GenBank/DDBJ databases">
        <authorList>
            <person name="Varghese N."/>
            <person name="Submissions S."/>
        </authorList>
    </citation>
    <scope>NUCLEOTIDE SEQUENCE [LARGE SCALE GENOMIC DNA]</scope>
    <source>
        <strain evidence="2">BP1-148</strain>
    </source>
</reference>
<dbReference type="STRING" id="645274.SAMN04487901_10813"/>
<dbReference type="AlphaFoldDB" id="A0A1G7WGJ7"/>